<dbReference type="Proteomes" id="UP000629365">
    <property type="component" value="Unassembled WGS sequence"/>
</dbReference>
<protein>
    <submittedName>
        <fullName evidence="1">Uncharacterized protein</fullName>
    </submittedName>
</protein>
<dbReference type="EMBL" id="BMCM01000007">
    <property type="protein sequence ID" value="GGD89419.1"/>
    <property type="molecule type" value="Genomic_DNA"/>
</dbReference>
<reference evidence="2" key="1">
    <citation type="journal article" date="2019" name="Int. J. Syst. Evol. Microbiol.">
        <title>The Global Catalogue of Microorganisms (GCM) 10K type strain sequencing project: providing services to taxonomists for standard genome sequencing and annotation.</title>
        <authorList>
            <consortium name="The Broad Institute Genomics Platform"/>
            <consortium name="The Broad Institute Genome Sequencing Center for Infectious Disease"/>
            <person name="Wu L."/>
            <person name="Ma J."/>
        </authorList>
    </citation>
    <scope>NUCLEOTIDE SEQUENCE [LARGE SCALE GENOMIC DNA]</scope>
    <source>
        <strain evidence="2">CCM 7640</strain>
    </source>
</reference>
<accession>A0ABQ1S1M4</accession>
<evidence type="ECO:0000313" key="1">
    <source>
        <dbReference type="EMBL" id="GGD89419.1"/>
    </source>
</evidence>
<proteinExistence type="predicted"/>
<evidence type="ECO:0000313" key="2">
    <source>
        <dbReference type="Proteomes" id="UP000629365"/>
    </source>
</evidence>
<comment type="caution">
    <text evidence="1">The sequence shown here is derived from an EMBL/GenBank/DDBJ whole genome shotgun (WGS) entry which is preliminary data.</text>
</comment>
<keyword evidence="2" id="KW-1185">Reference proteome</keyword>
<gene>
    <name evidence="1" type="ORF">GCM10007269_35100</name>
</gene>
<name>A0ABQ1S1M4_9MICO</name>
<sequence length="190" mass="19271">MFAIVTWGSSTCVPIVDEVSADGQKVTVSLVDPPSADGEEKACTADLAARASVGGIPEGVDPTKDVEFVVTVGDITDDVDLDGNSALTGTPGSSTEYAPSAGWFDDDGAVLLTWGSSTCPPIVEGVEEQPGGATVTFATEDGVCTMDMVPRATVLGFGNDDSDDDAADDGEFVLTLVGGNLDGTVSVMRG</sequence>
<organism evidence="1 2">
    <name type="scientific">Microbacterium murale</name>
    <dbReference type="NCBI Taxonomy" id="1081040"/>
    <lineage>
        <taxon>Bacteria</taxon>
        <taxon>Bacillati</taxon>
        <taxon>Actinomycetota</taxon>
        <taxon>Actinomycetes</taxon>
        <taxon>Micrococcales</taxon>
        <taxon>Microbacteriaceae</taxon>
        <taxon>Microbacterium</taxon>
    </lineage>
</organism>